<dbReference type="Proteomes" id="UP001230156">
    <property type="component" value="Unassembled WGS sequence"/>
</dbReference>
<gene>
    <name evidence="1" type="ORF">Q8A70_03080</name>
</gene>
<organism evidence="1 2">
    <name type="scientific">Dongia sedimenti</name>
    <dbReference type="NCBI Taxonomy" id="3064282"/>
    <lineage>
        <taxon>Bacteria</taxon>
        <taxon>Pseudomonadati</taxon>
        <taxon>Pseudomonadota</taxon>
        <taxon>Alphaproteobacteria</taxon>
        <taxon>Rhodospirillales</taxon>
        <taxon>Dongiaceae</taxon>
        <taxon>Dongia</taxon>
    </lineage>
</organism>
<proteinExistence type="predicted"/>
<evidence type="ECO:0008006" key="3">
    <source>
        <dbReference type="Google" id="ProtNLM"/>
    </source>
</evidence>
<dbReference type="RefSeq" id="WP_379954019.1">
    <property type="nucleotide sequence ID" value="NZ_JAUYVI010000001.1"/>
</dbReference>
<dbReference type="EMBL" id="JAUYVI010000001">
    <property type="protein sequence ID" value="MDQ7246628.1"/>
    <property type="molecule type" value="Genomic_DNA"/>
</dbReference>
<accession>A0ABU0YIY1</accession>
<keyword evidence="2" id="KW-1185">Reference proteome</keyword>
<comment type="caution">
    <text evidence="1">The sequence shown here is derived from an EMBL/GenBank/DDBJ whole genome shotgun (WGS) entry which is preliminary data.</text>
</comment>
<reference evidence="2" key="1">
    <citation type="submission" date="2023-08" db="EMBL/GenBank/DDBJ databases">
        <title>Rhodospirillaceae gen. nov., a novel taxon isolated from the Yangtze River Yuezi River estuary sludge.</title>
        <authorList>
            <person name="Ruan L."/>
        </authorList>
    </citation>
    <scope>NUCLEOTIDE SEQUENCE [LARGE SCALE GENOMIC DNA]</scope>
    <source>
        <strain evidence="2">R-7</strain>
    </source>
</reference>
<sequence>MGRGLAFGAAVLGVLVLGGEVAQAVAVPYSLNGTWVCTFPNGQTATIKARAGRQGVSYQRSGEDAHNLFISNTDDGGIGAHGDGWAWTLTPKDGAAVLVVDAKAKGETYKASCAAK</sequence>
<protein>
    <recommendedName>
        <fullName evidence="3">C-type lysozyme inhibitor domain-containing protein</fullName>
    </recommendedName>
</protein>
<evidence type="ECO:0000313" key="2">
    <source>
        <dbReference type="Proteomes" id="UP001230156"/>
    </source>
</evidence>
<name>A0ABU0YIY1_9PROT</name>
<evidence type="ECO:0000313" key="1">
    <source>
        <dbReference type="EMBL" id="MDQ7246628.1"/>
    </source>
</evidence>